<evidence type="ECO:0000256" key="2">
    <source>
        <dbReference type="SAM" id="SignalP"/>
    </source>
</evidence>
<protein>
    <submittedName>
        <fullName evidence="4">Uncharacterized protein LOC106166348</fullName>
    </submittedName>
</protein>
<dbReference type="Proteomes" id="UP000085678">
    <property type="component" value="Unplaced"/>
</dbReference>
<keyword evidence="3" id="KW-1185">Reference proteome</keyword>
<evidence type="ECO:0000313" key="4">
    <source>
        <dbReference type="RefSeq" id="XP_013400337.1"/>
    </source>
</evidence>
<feature type="region of interest" description="Disordered" evidence="1">
    <location>
        <begin position="333"/>
        <end position="357"/>
    </location>
</feature>
<keyword evidence="2" id="KW-0732">Signal</keyword>
<evidence type="ECO:0000256" key="1">
    <source>
        <dbReference type="SAM" id="MobiDB-lite"/>
    </source>
</evidence>
<evidence type="ECO:0000313" key="3">
    <source>
        <dbReference type="Proteomes" id="UP000085678"/>
    </source>
</evidence>
<dbReference type="InParanoid" id="A0A1S3IQ44"/>
<dbReference type="AlphaFoldDB" id="A0A1S3IQ44"/>
<dbReference type="GeneID" id="106166348"/>
<dbReference type="InterPro" id="IPR027417">
    <property type="entry name" value="P-loop_NTPase"/>
</dbReference>
<name>A0A1S3IQ44_LINAN</name>
<proteinExistence type="predicted"/>
<gene>
    <name evidence="4" type="primary">LOC106166348</name>
</gene>
<dbReference type="RefSeq" id="XP_013400337.1">
    <property type="nucleotide sequence ID" value="XM_013544883.1"/>
</dbReference>
<organism evidence="3 4">
    <name type="scientific">Lingula anatina</name>
    <name type="common">Brachiopod</name>
    <name type="synonym">Lingula unguis</name>
    <dbReference type="NCBI Taxonomy" id="7574"/>
    <lineage>
        <taxon>Eukaryota</taxon>
        <taxon>Metazoa</taxon>
        <taxon>Spiralia</taxon>
        <taxon>Lophotrochozoa</taxon>
        <taxon>Brachiopoda</taxon>
        <taxon>Linguliformea</taxon>
        <taxon>Lingulata</taxon>
        <taxon>Lingulida</taxon>
        <taxon>Linguloidea</taxon>
        <taxon>Lingulidae</taxon>
        <taxon>Lingula</taxon>
    </lineage>
</organism>
<feature type="chain" id="PRO_5010317298" evidence="2">
    <location>
        <begin position="25"/>
        <end position="405"/>
    </location>
</feature>
<feature type="signal peptide" evidence="2">
    <location>
        <begin position="1"/>
        <end position="24"/>
    </location>
</feature>
<dbReference type="KEGG" id="lak:106166348"/>
<reference evidence="4" key="1">
    <citation type="submission" date="2025-08" db="UniProtKB">
        <authorList>
            <consortium name="RefSeq"/>
        </authorList>
    </citation>
    <scope>IDENTIFICATION</scope>
    <source>
        <tissue evidence="4">Gonads</tissue>
    </source>
</reference>
<dbReference type="Gene3D" id="3.40.50.300">
    <property type="entry name" value="P-loop containing nucleotide triphosphate hydrolases"/>
    <property type="match status" value="1"/>
</dbReference>
<dbReference type="OrthoDB" id="10010208at2759"/>
<sequence>MQLCRSWLEPGLLVSAVMVLTVLGVNPREEDGLKNARHSEEGVKKVLDSLNRAQRQQEIMERREEYLINITINEKFSWVNYTDGLPNFFLQDERDALENSYAYRESAMVYVGNKGVSECIKKIVEKKQLSVSDFVDSEARAEWERRNNRGNLDKTDQDFKFHVGDFTFGLCQGRGKEKCAYFITIEDPFQRAIRTYELCKRERSHPVCSLLDAKKVTLLQWTVHHGNYLLHQLSFHGNYCDANVENIPHKYKHVTDKEDLPCWFKQKLKMEENISDADFFHLTSFIVRNLEKWFAAVGLQEDLENSGKIFQHVLQLPFTKCFSEKVKNAKSQVDFSHDDDNNNRVNRKPKRTLVPEDEGYDYENDPNVLRYDFRIEKALEADKLIYKQAQRIFRLQKQRLLNKTK</sequence>
<accession>A0A1S3IQ44</accession>